<dbReference type="SUPFAM" id="SSF81901">
    <property type="entry name" value="HCP-like"/>
    <property type="match status" value="1"/>
</dbReference>
<accession>A0A8H9LNN7</accession>
<reference evidence="2" key="1">
    <citation type="journal article" date="2014" name="Int. J. Syst. Evol. Microbiol.">
        <title>Complete genome sequence of Corynebacterium casei LMG S-19264T (=DSM 44701T), isolated from a smear-ripened cheese.</title>
        <authorList>
            <consortium name="US DOE Joint Genome Institute (JGI-PGF)"/>
            <person name="Walter F."/>
            <person name="Albersmeier A."/>
            <person name="Kalinowski J."/>
            <person name="Ruckert C."/>
        </authorList>
    </citation>
    <scope>NUCLEOTIDE SEQUENCE</scope>
    <source>
        <strain evidence="2">JCM 4434</strain>
    </source>
</reference>
<feature type="region of interest" description="Disordered" evidence="1">
    <location>
        <begin position="37"/>
        <end position="70"/>
    </location>
</feature>
<dbReference type="AlphaFoldDB" id="A0A8H9LNN7"/>
<feature type="compositionally biased region" description="Basic and acidic residues" evidence="1">
    <location>
        <begin position="37"/>
        <end position="49"/>
    </location>
</feature>
<dbReference type="GeneID" id="97485332"/>
<evidence type="ECO:0000256" key="1">
    <source>
        <dbReference type="SAM" id="MobiDB-lite"/>
    </source>
</evidence>
<organism evidence="2 3">
    <name type="scientific">Kitasatospora aureofaciens</name>
    <name type="common">Streptomyces aureofaciens</name>
    <dbReference type="NCBI Taxonomy" id="1894"/>
    <lineage>
        <taxon>Bacteria</taxon>
        <taxon>Bacillati</taxon>
        <taxon>Actinomycetota</taxon>
        <taxon>Actinomycetes</taxon>
        <taxon>Kitasatosporales</taxon>
        <taxon>Streptomycetaceae</taxon>
        <taxon>Kitasatospora</taxon>
    </lineage>
</organism>
<gene>
    <name evidence="2" type="ORF">GCM10010502_22000</name>
</gene>
<name>A0A8H9LNN7_KITAU</name>
<reference evidence="2" key="2">
    <citation type="submission" date="2020-09" db="EMBL/GenBank/DDBJ databases">
        <authorList>
            <person name="Sun Q."/>
            <person name="Ohkuma M."/>
        </authorList>
    </citation>
    <scope>NUCLEOTIDE SEQUENCE</scope>
    <source>
        <strain evidence="2">JCM 4434</strain>
    </source>
</reference>
<evidence type="ECO:0000313" key="3">
    <source>
        <dbReference type="Proteomes" id="UP000610124"/>
    </source>
</evidence>
<proteinExistence type="predicted"/>
<evidence type="ECO:0008006" key="4">
    <source>
        <dbReference type="Google" id="ProtNLM"/>
    </source>
</evidence>
<sequence>MKVAALLHAHAAELHQEFRDHDPAAFTRRLAERLADARRAVPAGRERPARPPTVARPPHALAAGDHPRTAGRSELRRDLRHLCAGVAGAAEPGELALDLELAEKAAFRTLGCMLYGMGRTADAVFWWRIGAQYGDQLAVHCLAVHYAAEGELRDAARWAAEAEDLSAPGRLPELAPQARPGCAAELARLLAERYDGEILLTLREAVAARTGAADAGPLGVRAVRGRGVTRIR</sequence>
<dbReference type="EMBL" id="BMUB01000004">
    <property type="protein sequence ID" value="GGU70121.1"/>
    <property type="molecule type" value="Genomic_DNA"/>
</dbReference>
<protein>
    <recommendedName>
        <fullName evidence="4">Sel1 repeat family protein</fullName>
    </recommendedName>
</protein>
<evidence type="ECO:0000313" key="2">
    <source>
        <dbReference type="EMBL" id="GGU70121.1"/>
    </source>
</evidence>
<dbReference type="KEGG" id="kau:B6264_29315"/>
<dbReference type="RefSeq" id="WP_050366340.1">
    <property type="nucleotide sequence ID" value="NZ_BMUB01000004.1"/>
</dbReference>
<dbReference type="Proteomes" id="UP000610124">
    <property type="component" value="Unassembled WGS sequence"/>
</dbReference>
<comment type="caution">
    <text evidence="2">The sequence shown here is derived from an EMBL/GenBank/DDBJ whole genome shotgun (WGS) entry which is preliminary data.</text>
</comment>